<dbReference type="PROSITE" id="PS01124">
    <property type="entry name" value="HTH_ARAC_FAMILY_2"/>
    <property type="match status" value="1"/>
</dbReference>
<evidence type="ECO:0000313" key="6">
    <source>
        <dbReference type="EMBL" id="QYM79112.1"/>
    </source>
</evidence>
<dbReference type="Pfam" id="PF12833">
    <property type="entry name" value="HTH_18"/>
    <property type="match status" value="1"/>
</dbReference>
<dbReference type="InterPro" id="IPR009057">
    <property type="entry name" value="Homeodomain-like_sf"/>
</dbReference>
<dbReference type="RefSeq" id="WP_220162553.1">
    <property type="nucleotide sequence ID" value="NZ_CP080507.1"/>
</dbReference>
<protein>
    <submittedName>
        <fullName evidence="6">Helix-turn-helix domain-containing protein</fullName>
    </submittedName>
</protein>
<organism evidence="6 7">
    <name type="scientific">Horticoccus luteus</name>
    <dbReference type="NCBI Taxonomy" id="2862869"/>
    <lineage>
        <taxon>Bacteria</taxon>
        <taxon>Pseudomonadati</taxon>
        <taxon>Verrucomicrobiota</taxon>
        <taxon>Opitutia</taxon>
        <taxon>Opitutales</taxon>
        <taxon>Opitutaceae</taxon>
        <taxon>Horticoccus</taxon>
    </lineage>
</organism>
<dbReference type="EMBL" id="CP080507">
    <property type="protein sequence ID" value="QYM79112.1"/>
    <property type="molecule type" value="Genomic_DNA"/>
</dbReference>
<dbReference type="SUPFAM" id="SSF46689">
    <property type="entry name" value="Homeodomain-like"/>
    <property type="match status" value="2"/>
</dbReference>
<keyword evidence="3" id="KW-0804">Transcription</keyword>
<dbReference type="Gene3D" id="1.10.10.60">
    <property type="entry name" value="Homeodomain-like"/>
    <property type="match status" value="2"/>
</dbReference>
<proteinExistence type="predicted"/>
<feature type="region of interest" description="Disordered" evidence="4">
    <location>
        <begin position="1"/>
        <end position="43"/>
    </location>
</feature>
<dbReference type="SMART" id="SM00342">
    <property type="entry name" value="HTH_ARAC"/>
    <property type="match status" value="1"/>
</dbReference>
<dbReference type="PANTHER" id="PTHR43280:SF2">
    <property type="entry name" value="HTH-TYPE TRANSCRIPTIONAL REGULATOR EXSA"/>
    <property type="match status" value="1"/>
</dbReference>
<keyword evidence="1" id="KW-0805">Transcription regulation</keyword>
<dbReference type="AlphaFoldDB" id="A0A8F9TX16"/>
<evidence type="ECO:0000256" key="3">
    <source>
        <dbReference type="ARBA" id="ARBA00023163"/>
    </source>
</evidence>
<keyword evidence="7" id="KW-1185">Reference proteome</keyword>
<evidence type="ECO:0000256" key="4">
    <source>
        <dbReference type="SAM" id="MobiDB-lite"/>
    </source>
</evidence>
<keyword evidence="2" id="KW-0238">DNA-binding</keyword>
<sequence>MPRPSPSRSPSPSSPVGGVTSPRISVARKPDATRTTARSAPARHQKTLGFRVWRVHGAGRMALPHTHPDVEINFLFDDGTVTYFHSGAVATIPANRFAVLWAGVPHQTVPPGIIGEGVWITLPLPWFLQWNLPGDFAHRLLSGQIILGQPAAGERAQLERWVGDFDSGTPARRRVLLLELEARLHRLALEQPTRRGRRHLPGADAAGSGQIERITQFMAEHYREPLAVPTIAEAVGLHPKYLMRVFKKHCRVSVWEYLTQLRISHAQRLLITSDLKVLDIAMESGFSSAAPFYAAFAARSRGLKPLDYRRRHRPTAA</sequence>
<evidence type="ECO:0000256" key="1">
    <source>
        <dbReference type="ARBA" id="ARBA00023015"/>
    </source>
</evidence>
<gene>
    <name evidence="6" type="ORF">K0B96_00420</name>
</gene>
<dbReference type="GO" id="GO:0043565">
    <property type="term" value="F:sequence-specific DNA binding"/>
    <property type="evidence" value="ECO:0007669"/>
    <property type="project" value="InterPro"/>
</dbReference>
<name>A0A8F9TX16_9BACT</name>
<feature type="compositionally biased region" description="Pro residues" evidence="4">
    <location>
        <begin position="1"/>
        <end position="13"/>
    </location>
</feature>
<accession>A0A8F9TX16</accession>
<reference evidence="6" key="1">
    <citation type="submission" date="2021-08" db="EMBL/GenBank/DDBJ databases">
        <title>Genome of a novel bacterium of the phylum Verrucomicrobia, Oleiharenicola sp. KSB-15.</title>
        <authorList>
            <person name="Chung J.-H."/>
            <person name="Ahn J.-H."/>
            <person name="Yoon Y."/>
            <person name="Kim D.-Y."/>
            <person name="An S.-H."/>
            <person name="Park I."/>
            <person name="Yeon J."/>
        </authorList>
    </citation>
    <scope>NUCLEOTIDE SEQUENCE</scope>
    <source>
        <strain evidence="6">KSB-15</strain>
    </source>
</reference>
<evidence type="ECO:0000313" key="7">
    <source>
        <dbReference type="Proteomes" id="UP000825051"/>
    </source>
</evidence>
<dbReference type="GO" id="GO:0003700">
    <property type="term" value="F:DNA-binding transcription factor activity"/>
    <property type="evidence" value="ECO:0007669"/>
    <property type="project" value="InterPro"/>
</dbReference>
<feature type="domain" description="HTH araC/xylS-type" evidence="5">
    <location>
        <begin position="212"/>
        <end position="311"/>
    </location>
</feature>
<dbReference type="KEGG" id="ole:K0B96_00420"/>
<evidence type="ECO:0000256" key="2">
    <source>
        <dbReference type="ARBA" id="ARBA00023125"/>
    </source>
</evidence>
<evidence type="ECO:0000259" key="5">
    <source>
        <dbReference type="PROSITE" id="PS01124"/>
    </source>
</evidence>
<dbReference type="InterPro" id="IPR018060">
    <property type="entry name" value="HTH_AraC"/>
</dbReference>
<dbReference type="Proteomes" id="UP000825051">
    <property type="component" value="Chromosome"/>
</dbReference>
<dbReference type="SUPFAM" id="SSF51182">
    <property type="entry name" value="RmlC-like cupins"/>
    <property type="match status" value="1"/>
</dbReference>
<dbReference type="InterPro" id="IPR011051">
    <property type="entry name" value="RmlC_Cupin_sf"/>
</dbReference>
<dbReference type="PANTHER" id="PTHR43280">
    <property type="entry name" value="ARAC-FAMILY TRANSCRIPTIONAL REGULATOR"/>
    <property type="match status" value="1"/>
</dbReference>